<dbReference type="SUPFAM" id="SSF53448">
    <property type="entry name" value="Nucleotide-diphospho-sugar transferases"/>
    <property type="match status" value="1"/>
</dbReference>
<dbReference type="Gene3D" id="3.90.550.10">
    <property type="entry name" value="Spore Coat Polysaccharide Biosynthesis Protein SpsA, Chain A"/>
    <property type="match status" value="1"/>
</dbReference>
<feature type="domain" description="Glycosyltransferase 2-like" evidence="1">
    <location>
        <begin position="8"/>
        <end position="133"/>
    </location>
</feature>
<evidence type="ECO:0000313" key="3">
    <source>
        <dbReference type="Proteomes" id="UP000633943"/>
    </source>
</evidence>
<sequence length="307" mass="34385">MMLTFAFCTYNRADRLDKLVAAMRVQACPLPFEILAVNNNSNDATEEVLARLAELPGPTLRWVTETTQGIVAARNRAIEESLGSDIMVFIDDDETPLPGLLDAAARAILDEGAQCAGGRVEMDFSHYPRPAWLGDELLGFLAAVDHGEEAFWIEDTSTPIWTANVAYAMKIFRDDPDLRFDKRYDRKGNVVGGGSDAIMFRTLLERKIPMRYCPGMAVLHSVEPWRLQRGYFLKLHYRAGLRRGRYQLPAYPRTVLGVPPFLVSQFLRQTLDALRMQVTQRPGALRQAMNATNALGCLVGYGQRGKT</sequence>
<dbReference type="PANTHER" id="PTHR22916:SF3">
    <property type="entry name" value="UDP-GLCNAC:BETAGAL BETA-1,3-N-ACETYLGLUCOSAMINYLTRANSFERASE-LIKE PROTEIN 1"/>
    <property type="match status" value="1"/>
</dbReference>
<dbReference type="CDD" id="cd00761">
    <property type="entry name" value="Glyco_tranf_GTA_type"/>
    <property type="match status" value="1"/>
</dbReference>
<evidence type="ECO:0000259" key="1">
    <source>
        <dbReference type="Pfam" id="PF00535"/>
    </source>
</evidence>
<protein>
    <submittedName>
        <fullName evidence="2">Glycosyltransferase</fullName>
    </submittedName>
</protein>
<organism evidence="2 3">
    <name type="scientific">Aromatoleum bremense</name>
    <dbReference type="NCBI Taxonomy" id="76115"/>
    <lineage>
        <taxon>Bacteria</taxon>
        <taxon>Pseudomonadati</taxon>
        <taxon>Pseudomonadota</taxon>
        <taxon>Betaproteobacteria</taxon>
        <taxon>Rhodocyclales</taxon>
        <taxon>Rhodocyclaceae</taxon>
        <taxon>Aromatoleum</taxon>
    </lineage>
</organism>
<dbReference type="PANTHER" id="PTHR22916">
    <property type="entry name" value="GLYCOSYLTRANSFERASE"/>
    <property type="match status" value="1"/>
</dbReference>
<proteinExistence type="predicted"/>
<dbReference type="InterPro" id="IPR029044">
    <property type="entry name" value="Nucleotide-diphossugar_trans"/>
</dbReference>
<evidence type="ECO:0000313" key="2">
    <source>
        <dbReference type="EMBL" id="NMG16542.1"/>
    </source>
</evidence>
<name>A0ABX1NX97_9RHOO</name>
<reference evidence="2 3" key="1">
    <citation type="submission" date="2019-12" db="EMBL/GenBank/DDBJ databases">
        <title>Comparative genomics gives insights into the taxonomy of the Azoarcus-Aromatoleum group and reveals separate origins of nif in the plant-associated Azoarcus and non-plant-associated Aromatoleum sub-groups.</title>
        <authorList>
            <person name="Lafos M."/>
            <person name="Maluk M."/>
            <person name="Batista M."/>
            <person name="Junghare M."/>
            <person name="Carmona M."/>
            <person name="Faoro H."/>
            <person name="Cruz L.M."/>
            <person name="Battistoni F."/>
            <person name="De Souza E."/>
            <person name="Pedrosa F."/>
            <person name="Chen W.-M."/>
            <person name="Poole P.S."/>
            <person name="Dixon R.A."/>
            <person name="James E.K."/>
        </authorList>
    </citation>
    <scope>NUCLEOTIDE SEQUENCE [LARGE SCALE GENOMIC DNA]</scope>
    <source>
        <strain evidence="2 3">PbN1</strain>
    </source>
</reference>
<dbReference type="InterPro" id="IPR001173">
    <property type="entry name" value="Glyco_trans_2-like"/>
</dbReference>
<dbReference type="EMBL" id="WTVP01000039">
    <property type="protein sequence ID" value="NMG16542.1"/>
    <property type="molecule type" value="Genomic_DNA"/>
</dbReference>
<accession>A0ABX1NX97</accession>
<keyword evidence="3" id="KW-1185">Reference proteome</keyword>
<gene>
    <name evidence="2" type="ORF">GPA24_13505</name>
</gene>
<dbReference type="Pfam" id="PF00535">
    <property type="entry name" value="Glycos_transf_2"/>
    <property type="match status" value="1"/>
</dbReference>
<dbReference type="Proteomes" id="UP000633943">
    <property type="component" value="Unassembled WGS sequence"/>
</dbReference>
<comment type="caution">
    <text evidence="2">The sequence shown here is derived from an EMBL/GenBank/DDBJ whole genome shotgun (WGS) entry which is preliminary data.</text>
</comment>